<proteinExistence type="predicted"/>
<feature type="domain" description="STAS" evidence="1">
    <location>
        <begin position="13"/>
        <end position="104"/>
    </location>
</feature>
<reference evidence="2" key="1">
    <citation type="submission" date="2021-04" db="EMBL/GenBank/DDBJ databases">
        <title>Oceanospirillales bacteria with DddD are important DMSP degraders in coastal seawater.</title>
        <authorList>
            <person name="Liu J."/>
        </authorList>
    </citation>
    <scope>NUCLEOTIDE SEQUENCE</scope>
    <source>
        <strain evidence="2">D13-1</strain>
    </source>
</reference>
<evidence type="ECO:0000313" key="2">
    <source>
        <dbReference type="EMBL" id="UTW13994.1"/>
    </source>
</evidence>
<evidence type="ECO:0000313" key="3">
    <source>
        <dbReference type="Proteomes" id="UP001058461"/>
    </source>
</evidence>
<accession>A0ABY5HPU6</accession>
<dbReference type="InterPro" id="IPR058548">
    <property type="entry name" value="MlaB-like_STAS"/>
</dbReference>
<dbReference type="InterPro" id="IPR036513">
    <property type="entry name" value="STAS_dom_sf"/>
</dbReference>
<dbReference type="RefSeq" id="WP_255856191.1">
    <property type="nucleotide sequence ID" value="NZ_CP073347.1"/>
</dbReference>
<dbReference type="CDD" id="cd07043">
    <property type="entry name" value="STAS_anti-anti-sigma_factors"/>
    <property type="match status" value="1"/>
</dbReference>
<dbReference type="PROSITE" id="PS50801">
    <property type="entry name" value="STAS"/>
    <property type="match status" value="1"/>
</dbReference>
<dbReference type="SUPFAM" id="SSF52091">
    <property type="entry name" value="SpoIIaa-like"/>
    <property type="match status" value="1"/>
</dbReference>
<dbReference type="Gene3D" id="3.30.750.24">
    <property type="entry name" value="STAS domain"/>
    <property type="match status" value="1"/>
</dbReference>
<dbReference type="InterPro" id="IPR002645">
    <property type="entry name" value="STAS_dom"/>
</dbReference>
<gene>
    <name evidence="2" type="ORF">KDW95_10305</name>
</gene>
<evidence type="ECO:0000259" key="1">
    <source>
        <dbReference type="PROSITE" id="PS50801"/>
    </source>
</evidence>
<organism evidence="2 3">
    <name type="scientific">Marinobacterium rhizophilum</name>
    <dbReference type="NCBI Taxonomy" id="420402"/>
    <lineage>
        <taxon>Bacteria</taxon>
        <taxon>Pseudomonadati</taxon>
        <taxon>Pseudomonadota</taxon>
        <taxon>Gammaproteobacteria</taxon>
        <taxon>Oceanospirillales</taxon>
        <taxon>Oceanospirillaceae</taxon>
        <taxon>Marinobacterium</taxon>
    </lineage>
</organism>
<dbReference type="EMBL" id="CP073347">
    <property type="protein sequence ID" value="UTW13994.1"/>
    <property type="molecule type" value="Genomic_DNA"/>
</dbReference>
<sequence>MQASVEVRAADEVALSGDLRFATVAGVRERLERLIATGESACVVDFSAVSSVDSAALSLWLCCQREARERNIQLQARHVPEDLLSIARLVGLGHLFGDADAALL</sequence>
<keyword evidence="3" id="KW-1185">Reference proteome</keyword>
<name>A0ABY5HPU6_9GAMM</name>
<dbReference type="Pfam" id="PF13466">
    <property type="entry name" value="STAS_2"/>
    <property type="match status" value="1"/>
</dbReference>
<dbReference type="Proteomes" id="UP001058461">
    <property type="component" value="Chromosome"/>
</dbReference>
<protein>
    <submittedName>
        <fullName evidence="2">STAS domain-containing protein</fullName>
    </submittedName>
</protein>